<dbReference type="PANTHER" id="PTHR46300">
    <property type="entry name" value="P450, PUTATIVE (EUROFUNG)-RELATED-RELATED"/>
    <property type="match status" value="1"/>
</dbReference>
<dbReference type="InterPro" id="IPR001128">
    <property type="entry name" value="Cyt_P450"/>
</dbReference>
<keyword evidence="8" id="KW-1133">Transmembrane helix</keyword>
<dbReference type="PRINTS" id="PR00463">
    <property type="entry name" value="EP450I"/>
</dbReference>
<gene>
    <name evidence="14" type="ORF">EW026_g4627</name>
</gene>
<evidence type="ECO:0000256" key="3">
    <source>
        <dbReference type="ARBA" id="ARBA00005179"/>
    </source>
</evidence>
<evidence type="ECO:0000313" key="15">
    <source>
        <dbReference type="Proteomes" id="UP000309038"/>
    </source>
</evidence>
<comment type="cofactor">
    <cofactor evidence="1 13">
        <name>heme</name>
        <dbReference type="ChEBI" id="CHEBI:30413"/>
    </cofactor>
</comment>
<keyword evidence="12" id="KW-0472">Membrane</keyword>
<feature type="binding site" description="axial binding residue" evidence="13">
    <location>
        <position position="393"/>
    </location>
    <ligand>
        <name>heme</name>
        <dbReference type="ChEBI" id="CHEBI:30413"/>
    </ligand>
    <ligandPart>
        <name>Fe</name>
        <dbReference type="ChEBI" id="CHEBI:18248"/>
    </ligandPart>
</feature>
<organism evidence="14 15">
    <name type="scientific">Hermanssonia centrifuga</name>
    <dbReference type="NCBI Taxonomy" id="98765"/>
    <lineage>
        <taxon>Eukaryota</taxon>
        <taxon>Fungi</taxon>
        <taxon>Dikarya</taxon>
        <taxon>Basidiomycota</taxon>
        <taxon>Agaricomycotina</taxon>
        <taxon>Agaricomycetes</taxon>
        <taxon>Polyporales</taxon>
        <taxon>Meruliaceae</taxon>
        <taxon>Hermanssonia</taxon>
    </lineage>
</organism>
<accession>A0A4S4KGJ8</accession>
<reference evidence="14 15" key="1">
    <citation type="submission" date="2019-02" db="EMBL/GenBank/DDBJ databases">
        <title>Genome sequencing of the rare red list fungi Phlebia centrifuga.</title>
        <authorList>
            <person name="Buettner E."/>
            <person name="Kellner H."/>
        </authorList>
    </citation>
    <scope>NUCLEOTIDE SEQUENCE [LARGE SCALE GENOMIC DNA]</scope>
    <source>
        <strain evidence="14 15">DSM 108282</strain>
    </source>
</reference>
<protein>
    <recommendedName>
        <fullName evidence="16">Cytochrome P450</fullName>
    </recommendedName>
</protein>
<dbReference type="CDD" id="cd11065">
    <property type="entry name" value="CYP64-like"/>
    <property type="match status" value="1"/>
</dbReference>
<evidence type="ECO:0000256" key="6">
    <source>
        <dbReference type="ARBA" id="ARBA00022692"/>
    </source>
</evidence>
<evidence type="ECO:0000256" key="4">
    <source>
        <dbReference type="ARBA" id="ARBA00010617"/>
    </source>
</evidence>
<keyword evidence="11" id="KW-0503">Monooxygenase</keyword>
<keyword evidence="7 13" id="KW-0479">Metal-binding</keyword>
<dbReference type="GO" id="GO:0016705">
    <property type="term" value="F:oxidoreductase activity, acting on paired donors, with incorporation or reduction of molecular oxygen"/>
    <property type="evidence" value="ECO:0007669"/>
    <property type="project" value="InterPro"/>
</dbReference>
<evidence type="ECO:0008006" key="16">
    <source>
        <dbReference type="Google" id="ProtNLM"/>
    </source>
</evidence>
<dbReference type="Gene3D" id="1.10.630.10">
    <property type="entry name" value="Cytochrome P450"/>
    <property type="match status" value="1"/>
</dbReference>
<evidence type="ECO:0000256" key="13">
    <source>
        <dbReference type="PIRSR" id="PIRSR602401-1"/>
    </source>
</evidence>
<evidence type="ECO:0000256" key="12">
    <source>
        <dbReference type="ARBA" id="ARBA00023136"/>
    </source>
</evidence>
<evidence type="ECO:0000256" key="1">
    <source>
        <dbReference type="ARBA" id="ARBA00001971"/>
    </source>
</evidence>
<keyword evidence="10 13" id="KW-0408">Iron</keyword>
<evidence type="ECO:0000256" key="11">
    <source>
        <dbReference type="ARBA" id="ARBA00023033"/>
    </source>
</evidence>
<comment type="caution">
    <text evidence="14">The sequence shown here is derived from an EMBL/GenBank/DDBJ whole genome shotgun (WGS) entry which is preliminary data.</text>
</comment>
<dbReference type="GO" id="GO:0016020">
    <property type="term" value="C:membrane"/>
    <property type="evidence" value="ECO:0007669"/>
    <property type="project" value="UniProtKB-SubCell"/>
</dbReference>
<sequence length="469" mass="52568">MDFTRYSLRHAGPIFSLNFAGQPVLVVGNASMAADLMERRSAIYSDRPRFIMATEILTGGMNLAFARWGDRWKRMRKAANIGLSNAASQEYTPMQEKEAIHLLHGLMDGKSTVDAQIRRTSASTVLSAVYAYPLLESTSDPCVVQVESYVDRMLKAALPGNYFVDIFPWMMHIPQWIPGARWKREGFEWFKKDTDMFQQLVEDTHMEQASKPHFRGKLLENAAEHDLDPVETAWLAGTMFGAGTEALAATLSFFILAMVLYPSIQHKLRDEIDAVVGAPSGEFDNTKANFPTFQDTKNMPYLHAVIKEVMRWRPMGPMGVPHRSVQDDVYDGHFISAGTLIISNVWAMHQDSSVYQNPEQFIPERFLAEDNITAVQFPDTKGLGHHGSIYRMCIGYHVANNSLAINAANIIWAFQICKAKDPLGNEITPDPDALLDEGLAVRPMPFNCTMTPRSPSVAEMISVAARRVF</sequence>
<dbReference type="PRINTS" id="PR00385">
    <property type="entry name" value="P450"/>
</dbReference>
<evidence type="ECO:0000256" key="8">
    <source>
        <dbReference type="ARBA" id="ARBA00022989"/>
    </source>
</evidence>
<dbReference type="AlphaFoldDB" id="A0A4S4KGJ8"/>
<dbReference type="Proteomes" id="UP000309038">
    <property type="component" value="Unassembled WGS sequence"/>
</dbReference>
<keyword evidence="5 13" id="KW-0349">Heme</keyword>
<keyword evidence="6" id="KW-0812">Transmembrane</keyword>
<proteinExistence type="inferred from homology"/>
<evidence type="ECO:0000256" key="7">
    <source>
        <dbReference type="ARBA" id="ARBA00022723"/>
    </source>
</evidence>
<comment type="similarity">
    <text evidence="4">Belongs to the cytochrome P450 family.</text>
</comment>
<evidence type="ECO:0000256" key="2">
    <source>
        <dbReference type="ARBA" id="ARBA00004370"/>
    </source>
</evidence>
<keyword evidence="9" id="KW-0560">Oxidoreductase</keyword>
<comment type="pathway">
    <text evidence="3">Secondary metabolite biosynthesis.</text>
</comment>
<dbReference type="GO" id="GO:0005506">
    <property type="term" value="F:iron ion binding"/>
    <property type="evidence" value="ECO:0007669"/>
    <property type="project" value="InterPro"/>
</dbReference>
<keyword evidence="15" id="KW-1185">Reference proteome</keyword>
<dbReference type="InterPro" id="IPR050364">
    <property type="entry name" value="Cytochrome_P450_fung"/>
</dbReference>
<evidence type="ECO:0000256" key="5">
    <source>
        <dbReference type="ARBA" id="ARBA00022617"/>
    </source>
</evidence>
<dbReference type="InterPro" id="IPR002401">
    <property type="entry name" value="Cyt_P450_E_grp-I"/>
</dbReference>
<dbReference type="Pfam" id="PF00067">
    <property type="entry name" value="p450"/>
    <property type="match status" value="1"/>
</dbReference>
<evidence type="ECO:0000313" key="14">
    <source>
        <dbReference type="EMBL" id="THG97355.1"/>
    </source>
</evidence>
<evidence type="ECO:0000256" key="10">
    <source>
        <dbReference type="ARBA" id="ARBA00023004"/>
    </source>
</evidence>
<dbReference type="GO" id="GO:0004497">
    <property type="term" value="F:monooxygenase activity"/>
    <property type="evidence" value="ECO:0007669"/>
    <property type="project" value="UniProtKB-KW"/>
</dbReference>
<dbReference type="EMBL" id="SGPJ01000173">
    <property type="protein sequence ID" value="THG97355.1"/>
    <property type="molecule type" value="Genomic_DNA"/>
</dbReference>
<dbReference type="InterPro" id="IPR036396">
    <property type="entry name" value="Cyt_P450_sf"/>
</dbReference>
<evidence type="ECO:0000256" key="9">
    <source>
        <dbReference type="ARBA" id="ARBA00023002"/>
    </source>
</evidence>
<dbReference type="SUPFAM" id="SSF48264">
    <property type="entry name" value="Cytochrome P450"/>
    <property type="match status" value="1"/>
</dbReference>
<dbReference type="GO" id="GO:0020037">
    <property type="term" value="F:heme binding"/>
    <property type="evidence" value="ECO:0007669"/>
    <property type="project" value="InterPro"/>
</dbReference>
<comment type="subcellular location">
    <subcellularLocation>
        <location evidence="2">Membrane</location>
    </subcellularLocation>
</comment>
<name>A0A4S4KGJ8_9APHY</name>